<gene>
    <name evidence="2" type="ORF">GCM10009863_17440</name>
</gene>
<name>A0ABN3PWW8_9ACTN</name>
<evidence type="ECO:0008006" key="4">
    <source>
        <dbReference type="Google" id="ProtNLM"/>
    </source>
</evidence>
<organism evidence="2 3">
    <name type="scientific">Streptomyces axinellae</name>
    <dbReference type="NCBI Taxonomy" id="552788"/>
    <lineage>
        <taxon>Bacteria</taxon>
        <taxon>Bacillati</taxon>
        <taxon>Actinomycetota</taxon>
        <taxon>Actinomycetes</taxon>
        <taxon>Kitasatosporales</taxon>
        <taxon>Streptomycetaceae</taxon>
        <taxon>Streptomyces</taxon>
    </lineage>
</organism>
<sequence>MTRTYNWGMTARRLWGNPAALGYLALVLGTVAFTLVTMGFAPEPDASMAGVWMYVATAPVSFLFVMAGSVETWFMVFSLVVSALVQSAVIGALYSALRARRQESPRRPSLI</sequence>
<dbReference type="RefSeq" id="WP_344563882.1">
    <property type="nucleotide sequence ID" value="NZ_BAAARJ010000005.1"/>
</dbReference>
<dbReference type="InterPro" id="IPR057702">
    <property type="entry name" value="DUF7942"/>
</dbReference>
<keyword evidence="1" id="KW-1133">Transmembrane helix</keyword>
<dbReference type="Proteomes" id="UP001501447">
    <property type="component" value="Unassembled WGS sequence"/>
</dbReference>
<comment type="caution">
    <text evidence="2">The sequence shown here is derived from an EMBL/GenBank/DDBJ whole genome shotgun (WGS) entry which is preliminary data.</text>
</comment>
<evidence type="ECO:0000256" key="1">
    <source>
        <dbReference type="SAM" id="Phobius"/>
    </source>
</evidence>
<keyword evidence="1" id="KW-0472">Membrane</keyword>
<dbReference type="EMBL" id="BAAARJ010000005">
    <property type="protein sequence ID" value="GAA2604423.1"/>
    <property type="molecule type" value="Genomic_DNA"/>
</dbReference>
<keyword evidence="1" id="KW-0812">Transmembrane</keyword>
<evidence type="ECO:0000313" key="2">
    <source>
        <dbReference type="EMBL" id="GAA2604423.1"/>
    </source>
</evidence>
<evidence type="ECO:0000313" key="3">
    <source>
        <dbReference type="Proteomes" id="UP001501447"/>
    </source>
</evidence>
<dbReference type="Pfam" id="PF25637">
    <property type="entry name" value="DUF7942"/>
    <property type="match status" value="1"/>
</dbReference>
<proteinExistence type="predicted"/>
<accession>A0ABN3PWW8</accession>
<feature type="transmembrane region" description="Helical" evidence="1">
    <location>
        <begin position="20"/>
        <end position="41"/>
    </location>
</feature>
<keyword evidence="3" id="KW-1185">Reference proteome</keyword>
<dbReference type="NCBIfam" id="NF046119">
    <property type="entry name" value="memb_SCO4225"/>
    <property type="match status" value="1"/>
</dbReference>
<feature type="transmembrane region" description="Helical" evidence="1">
    <location>
        <begin position="73"/>
        <end position="97"/>
    </location>
</feature>
<reference evidence="2 3" key="1">
    <citation type="journal article" date="2019" name="Int. J. Syst. Evol. Microbiol.">
        <title>The Global Catalogue of Microorganisms (GCM) 10K type strain sequencing project: providing services to taxonomists for standard genome sequencing and annotation.</title>
        <authorList>
            <consortium name="The Broad Institute Genomics Platform"/>
            <consortium name="The Broad Institute Genome Sequencing Center for Infectious Disease"/>
            <person name="Wu L."/>
            <person name="Ma J."/>
        </authorList>
    </citation>
    <scope>NUCLEOTIDE SEQUENCE [LARGE SCALE GENOMIC DNA]</scope>
    <source>
        <strain evidence="2 3">JCM 16373</strain>
    </source>
</reference>
<protein>
    <recommendedName>
        <fullName evidence="4">Integral membrane protein</fullName>
    </recommendedName>
</protein>